<accession>A0A5N6EK34</accession>
<keyword evidence="3" id="KW-0805">Transcription regulation</keyword>
<evidence type="ECO:0000256" key="7">
    <source>
        <dbReference type="SAM" id="Coils"/>
    </source>
</evidence>
<dbReference type="PANTHER" id="PTHR47338">
    <property type="entry name" value="ZN(II)2CYS6 TRANSCRIPTION FACTOR (EUROFUNG)-RELATED"/>
    <property type="match status" value="1"/>
</dbReference>
<comment type="subcellular location">
    <subcellularLocation>
        <location evidence="1">Nucleus</location>
    </subcellularLocation>
</comment>
<proteinExistence type="predicted"/>
<dbReference type="GO" id="GO:0003677">
    <property type="term" value="F:DNA binding"/>
    <property type="evidence" value="ECO:0007669"/>
    <property type="project" value="UniProtKB-KW"/>
</dbReference>
<dbReference type="Gene3D" id="4.10.240.10">
    <property type="entry name" value="Zn(2)-C6 fungal-type DNA-binding domain"/>
    <property type="match status" value="1"/>
</dbReference>
<dbReference type="Proteomes" id="UP000326799">
    <property type="component" value="Unassembled WGS sequence"/>
</dbReference>
<feature type="compositionally biased region" description="Polar residues" evidence="8">
    <location>
        <begin position="95"/>
        <end position="114"/>
    </location>
</feature>
<name>A0A5N6EK34_9EURO</name>
<dbReference type="PROSITE" id="PS50048">
    <property type="entry name" value="ZN2_CY6_FUNGAL_2"/>
    <property type="match status" value="1"/>
</dbReference>
<dbReference type="Pfam" id="PF00172">
    <property type="entry name" value="Zn_clus"/>
    <property type="match status" value="1"/>
</dbReference>
<keyword evidence="2" id="KW-0479">Metal-binding</keyword>
<feature type="compositionally biased region" description="Low complexity" evidence="8">
    <location>
        <begin position="115"/>
        <end position="126"/>
    </location>
</feature>
<feature type="region of interest" description="Disordered" evidence="8">
    <location>
        <begin position="87"/>
        <end position="128"/>
    </location>
</feature>
<evidence type="ECO:0000256" key="1">
    <source>
        <dbReference type="ARBA" id="ARBA00004123"/>
    </source>
</evidence>
<sequence>MNRNSMSHEARSKNACEPCRRKKTKCPGEQPICSFCRRLKQKCTYAHKVNAGRIRKGRDDSQAQINRLESQVNQLSNTLQALTNQSRLDQDMNSRDSGSGITQSLSAAIPTNGQSTSGLPRSRPSPSSCPYPPAEVIFQLIEVYKSKIHFQPFPLFDVALLPSRWSQWPHYLLQSFLAASLTFADSSFHGNMKSCTTDRFVNLARMTAIPLAAEGVASLQVLQSLCLLTICDIAAKNEPRVSMNICIATNLVQSMLRDYKAACQKSPALSDDEIRCYWTIFLLDKSFTRGKRTLYPEIQPMATLPNIAIPKIPPAIPETESSHSNPTSASGASQHNYSIFPHCLRLLSIWERVIEYSIPVQYDQSEDSWLTSSIYSDIELEFYKFETTLAQMHRFKNVNFSSRSSEEIFQYKEYWSAWLLLQTTFHTGHALLNHPLIHVLGHDCPETKRNTFKPPSFMQRTIDQALLHSGWTSRLIRIADDIGIQVNDPVICHQVVISATVHWVFSFASDSIIAERAISDLDQCRKFVNNIASYWPQFAEKAIALDQLHLIARQTGGVLGQLGLPRAVSSLLWDLIDPCSKNIDLNIFSTFISSGERVPTEHLAQLHERSRSFNQQQWETQQVMGSGLGPGTLTQYPNLFMDEGLVCSEAITESLDFGFFGGVGSLGGL</sequence>
<keyword evidence="4" id="KW-0238">DNA-binding</keyword>
<keyword evidence="5" id="KW-0804">Transcription</keyword>
<keyword evidence="6" id="KW-0539">Nucleus</keyword>
<evidence type="ECO:0000256" key="2">
    <source>
        <dbReference type="ARBA" id="ARBA00022723"/>
    </source>
</evidence>
<keyword evidence="11" id="KW-1185">Reference proteome</keyword>
<protein>
    <recommendedName>
        <fullName evidence="9">Zn(2)-C6 fungal-type domain-containing protein</fullName>
    </recommendedName>
</protein>
<evidence type="ECO:0000256" key="4">
    <source>
        <dbReference type="ARBA" id="ARBA00023125"/>
    </source>
</evidence>
<evidence type="ECO:0000313" key="11">
    <source>
        <dbReference type="Proteomes" id="UP000326799"/>
    </source>
</evidence>
<dbReference type="InterPro" id="IPR001138">
    <property type="entry name" value="Zn2Cys6_DnaBD"/>
</dbReference>
<evidence type="ECO:0000256" key="6">
    <source>
        <dbReference type="ARBA" id="ARBA00023242"/>
    </source>
</evidence>
<dbReference type="GO" id="GO:0009893">
    <property type="term" value="P:positive regulation of metabolic process"/>
    <property type="evidence" value="ECO:0007669"/>
    <property type="project" value="UniProtKB-ARBA"/>
</dbReference>
<dbReference type="GO" id="GO:0005634">
    <property type="term" value="C:nucleus"/>
    <property type="evidence" value="ECO:0007669"/>
    <property type="project" value="UniProtKB-SubCell"/>
</dbReference>
<dbReference type="GO" id="GO:0000981">
    <property type="term" value="F:DNA-binding transcription factor activity, RNA polymerase II-specific"/>
    <property type="evidence" value="ECO:0007669"/>
    <property type="project" value="InterPro"/>
</dbReference>
<dbReference type="PROSITE" id="PS00463">
    <property type="entry name" value="ZN2_CY6_FUNGAL_1"/>
    <property type="match status" value="1"/>
</dbReference>
<dbReference type="CDD" id="cd12148">
    <property type="entry name" value="fungal_TF_MHR"/>
    <property type="match status" value="1"/>
</dbReference>
<dbReference type="AlphaFoldDB" id="A0A5N6EK34"/>
<evidence type="ECO:0000313" key="10">
    <source>
        <dbReference type="EMBL" id="KAB8217667.1"/>
    </source>
</evidence>
<reference evidence="10 11" key="1">
    <citation type="submission" date="2019-04" db="EMBL/GenBank/DDBJ databases">
        <title>Fungal friends and foes A comparative genomics study of 23 Aspergillus species from section Flavi.</title>
        <authorList>
            <consortium name="DOE Joint Genome Institute"/>
            <person name="Kjaerbolling I."/>
            <person name="Vesth T.C."/>
            <person name="Frisvad J.C."/>
            <person name="Nybo J.L."/>
            <person name="Theobald S."/>
            <person name="Kildgaard S."/>
            <person name="Petersen T.I."/>
            <person name="Kuo A."/>
            <person name="Sato A."/>
            <person name="Lyhne E.K."/>
            <person name="Kogle M.E."/>
            <person name="Wiebenga A."/>
            <person name="Kun R.S."/>
            <person name="Lubbers R.J."/>
            <person name="Makela M.R."/>
            <person name="Barry K."/>
            <person name="Chovatia M."/>
            <person name="Clum A."/>
            <person name="Daum C."/>
            <person name="Haridas S."/>
            <person name="He G."/>
            <person name="LaButti K."/>
            <person name="Lipzen A."/>
            <person name="Mondo S."/>
            <person name="Pangilinan J."/>
            <person name="Riley R."/>
            <person name="Salamov A."/>
            <person name="Simmons B.A."/>
            <person name="Magnuson J.K."/>
            <person name="Henrissat B."/>
            <person name="Mortensen U.H."/>
            <person name="Larsen T.O."/>
            <person name="De vries R.P."/>
            <person name="Grigoriev I.V."/>
            <person name="Machida M."/>
            <person name="Baker S.E."/>
            <person name="Andersen M.R."/>
        </authorList>
    </citation>
    <scope>NUCLEOTIDE SEQUENCE [LARGE SCALE GENOMIC DNA]</scope>
    <source>
        <strain evidence="10 11">CBS 126849</strain>
    </source>
</reference>
<evidence type="ECO:0000256" key="3">
    <source>
        <dbReference type="ARBA" id="ARBA00023015"/>
    </source>
</evidence>
<feature type="region of interest" description="Disordered" evidence="8">
    <location>
        <begin position="1"/>
        <end position="26"/>
    </location>
</feature>
<dbReference type="InterPro" id="IPR036864">
    <property type="entry name" value="Zn2-C6_fun-type_DNA-bd_sf"/>
</dbReference>
<dbReference type="SUPFAM" id="SSF57701">
    <property type="entry name" value="Zn2/Cys6 DNA-binding domain"/>
    <property type="match status" value="1"/>
</dbReference>
<feature type="domain" description="Zn(2)-C6 fungal-type" evidence="9">
    <location>
        <begin position="15"/>
        <end position="45"/>
    </location>
</feature>
<evidence type="ECO:0000256" key="8">
    <source>
        <dbReference type="SAM" id="MobiDB-lite"/>
    </source>
</evidence>
<feature type="coiled-coil region" evidence="7">
    <location>
        <begin position="58"/>
        <end position="85"/>
    </location>
</feature>
<gene>
    <name evidence="10" type="ORF">BDV33DRAFT_193383</name>
</gene>
<evidence type="ECO:0000256" key="5">
    <source>
        <dbReference type="ARBA" id="ARBA00023163"/>
    </source>
</evidence>
<dbReference type="EMBL" id="ML733460">
    <property type="protein sequence ID" value="KAB8217667.1"/>
    <property type="molecule type" value="Genomic_DNA"/>
</dbReference>
<dbReference type="SMART" id="SM00066">
    <property type="entry name" value="GAL4"/>
    <property type="match status" value="1"/>
</dbReference>
<dbReference type="CDD" id="cd00067">
    <property type="entry name" value="GAL4"/>
    <property type="match status" value="1"/>
</dbReference>
<feature type="compositionally biased region" description="Basic and acidic residues" evidence="8">
    <location>
        <begin position="1"/>
        <end position="14"/>
    </location>
</feature>
<dbReference type="GO" id="GO:0008270">
    <property type="term" value="F:zinc ion binding"/>
    <property type="evidence" value="ECO:0007669"/>
    <property type="project" value="InterPro"/>
</dbReference>
<organism evidence="10 11">
    <name type="scientific">Aspergillus novoparasiticus</name>
    <dbReference type="NCBI Taxonomy" id="986946"/>
    <lineage>
        <taxon>Eukaryota</taxon>
        <taxon>Fungi</taxon>
        <taxon>Dikarya</taxon>
        <taxon>Ascomycota</taxon>
        <taxon>Pezizomycotina</taxon>
        <taxon>Eurotiomycetes</taxon>
        <taxon>Eurotiomycetidae</taxon>
        <taxon>Eurotiales</taxon>
        <taxon>Aspergillaceae</taxon>
        <taxon>Aspergillus</taxon>
        <taxon>Aspergillus subgen. Circumdati</taxon>
    </lineage>
</organism>
<keyword evidence="7" id="KW-0175">Coiled coil</keyword>
<evidence type="ECO:0000259" key="9">
    <source>
        <dbReference type="PROSITE" id="PS50048"/>
    </source>
</evidence>
<dbReference type="InterPro" id="IPR050815">
    <property type="entry name" value="TF_fung"/>
</dbReference>
<dbReference type="PANTHER" id="PTHR47338:SF9">
    <property type="entry name" value="ZN(II)2CYS6 TRANSCRIPTION FACTOR (EUROFUNG)"/>
    <property type="match status" value="1"/>
</dbReference>